<dbReference type="InterPro" id="IPR003593">
    <property type="entry name" value="AAA+_ATPase"/>
</dbReference>
<dbReference type="EMBL" id="JAAYEE010000069">
    <property type="protein sequence ID" value="NLW34609.1"/>
    <property type="molecule type" value="Genomic_DNA"/>
</dbReference>
<evidence type="ECO:0000313" key="2">
    <source>
        <dbReference type="EMBL" id="NLW34609.1"/>
    </source>
</evidence>
<dbReference type="Pfam" id="PF13401">
    <property type="entry name" value="AAA_22"/>
    <property type="match status" value="1"/>
</dbReference>
<comment type="caution">
    <text evidence="2">The sequence shown here is derived from an EMBL/GenBank/DDBJ whole genome shotgun (WGS) entry which is preliminary data.</text>
</comment>
<feature type="domain" description="AAA+ ATPase" evidence="1">
    <location>
        <begin position="40"/>
        <end position="188"/>
    </location>
</feature>
<dbReference type="SMART" id="SM00382">
    <property type="entry name" value="AAA"/>
    <property type="match status" value="1"/>
</dbReference>
<reference evidence="2" key="2">
    <citation type="submission" date="2020-01" db="EMBL/GenBank/DDBJ databases">
        <authorList>
            <person name="Campanaro S."/>
        </authorList>
    </citation>
    <scope>NUCLEOTIDE SEQUENCE</scope>
    <source>
        <strain evidence="2">AS06rmzACSIP_7</strain>
    </source>
</reference>
<dbReference type="PANTHER" id="PTHR35894">
    <property type="entry name" value="GENERAL SECRETION PATHWAY PROTEIN A-RELATED"/>
    <property type="match status" value="1"/>
</dbReference>
<accession>A0A971S0H6</accession>
<reference evidence="2" key="1">
    <citation type="journal article" date="2020" name="Biotechnol. Biofuels">
        <title>New insights from the biogas microbiome by comprehensive genome-resolved metagenomics of nearly 1600 species originating from multiple anaerobic digesters.</title>
        <authorList>
            <person name="Campanaro S."/>
            <person name="Treu L."/>
            <person name="Rodriguez-R L.M."/>
            <person name="Kovalovszki A."/>
            <person name="Ziels R.M."/>
            <person name="Maus I."/>
            <person name="Zhu X."/>
            <person name="Kougias P.G."/>
            <person name="Basile A."/>
            <person name="Luo G."/>
            <person name="Schluter A."/>
            <person name="Konstantinidis K.T."/>
            <person name="Angelidaki I."/>
        </authorList>
    </citation>
    <scope>NUCLEOTIDE SEQUENCE</scope>
    <source>
        <strain evidence="2">AS06rmzACSIP_7</strain>
    </source>
</reference>
<dbReference type="AlphaFoldDB" id="A0A971S0H6"/>
<dbReference type="Gene3D" id="3.40.50.300">
    <property type="entry name" value="P-loop containing nucleotide triphosphate hydrolases"/>
    <property type="match status" value="1"/>
</dbReference>
<protein>
    <submittedName>
        <fullName evidence="2">AAA family ATPase</fullName>
    </submittedName>
</protein>
<proteinExistence type="predicted"/>
<dbReference type="InterPro" id="IPR049945">
    <property type="entry name" value="AAA_22"/>
</dbReference>
<evidence type="ECO:0000313" key="3">
    <source>
        <dbReference type="Proteomes" id="UP000777265"/>
    </source>
</evidence>
<sequence length="264" mass="29078">MRHFFGFTREPFSPDIKVDELYHTAALVGAKERILYAVNLGAVSVITGEVGSGKSTALRYASSALHPSQYKVIPVIASTGSIIEVLKQISMALDIDWSHNSLARLMRTAREAITEIAKRKQLSVLIIDEASLLRIEVFAQLHTIGRFEMDSKPLLPIILAGQNNLLDKLMYLTSRPLASRVIGRSHLEGPKQKDMAGYLKHHLEIAGIQEQLFSEEAILAVHQGSGGLLRRANLLAKGSLITAAREKCMVVSAEHVRMASTEIF</sequence>
<dbReference type="GO" id="GO:0016887">
    <property type="term" value="F:ATP hydrolysis activity"/>
    <property type="evidence" value="ECO:0007669"/>
    <property type="project" value="InterPro"/>
</dbReference>
<name>A0A971S0H6_9BACT</name>
<dbReference type="Proteomes" id="UP000777265">
    <property type="component" value="Unassembled WGS sequence"/>
</dbReference>
<dbReference type="InterPro" id="IPR027417">
    <property type="entry name" value="P-loop_NTPase"/>
</dbReference>
<dbReference type="SUPFAM" id="SSF52540">
    <property type="entry name" value="P-loop containing nucleoside triphosphate hydrolases"/>
    <property type="match status" value="1"/>
</dbReference>
<gene>
    <name evidence="2" type="ORF">GXY80_03875</name>
</gene>
<organism evidence="2 3">
    <name type="scientific">Syntrophorhabdus aromaticivorans</name>
    <dbReference type="NCBI Taxonomy" id="328301"/>
    <lineage>
        <taxon>Bacteria</taxon>
        <taxon>Pseudomonadati</taxon>
        <taxon>Thermodesulfobacteriota</taxon>
        <taxon>Syntrophorhabdia</taxon>
        <taxon>Syntrophorhabdales</taxon>
        <taxon>Syntrophorhabdaceae</taxon>
        <taxon>Syntrophorhabdus</taxon>
    </lineage>
</organism>
<evidence type="ECO:0000259" key="1">
    <source>
        <dbReference type="SMART" id="SM00382"/>
    </source>
</evidence>
<dbReference type="PANTHER" id="PTHR35894:SF1">
    <property type="entry name" value="PHOSPHORIBULOKINASE _ URIDINE KINASE FAMILY"/>
    <property type="match status" value="1"/>
</dbReference>
<dbReference type="InterPro" id="IPR052026">
    <property type="entry name" value="ExeA_AAA_ATPase_DNA-bind"/>
</dbReference>